<keyword evidence="5" id="KW-0539">Nucleus</keyword>
<evidence type="ECO:0000256" key="2">
    <source>
        <dbReference type="ARBA" id="ARBA00004496"/>
    </source>
</evidence>
<gene>
    <name evidence="8" type="ORF">L596_019540</name>
</gene>
<dbReference type="InterPro" id="IPR001623">
    <property type="entry name" value="DnaJ_domain"/>
</dbReference>
<keyword evidence="9" id="KW-1185">Reference proteome</keyword>
<comment type="caution">
    <text evidence="8">The sequence shown here is derived from an EMBL/GenBank/DDBJ whole genome shotgun (WGS) entry which is preliminary data.</text>
</comment>
<protein>
    <recommendedName>
        <fullName evidence="7">J domain-containing protein</fullName>
    </recommendedName>
</protein>
<dbReference type="PROSITE" id="PS00636">
    <property type="entry name" value="DNAJ_1"/>
    <property type="match status" value="1"/>
</dbReference>
<feature type="region of interest" description="Disordered" evidence="6">
    <location>
        <begin position="88"/>
        <end position="178"/>
    </location>
</feature>
<dbReference type="AlphaFoldDB" id="A0A4U5MQU4"/>
<dbReference type="Gene3D" id="1.10.287.110">
    <property type="entry name" value="DnaJ domain"/>
    <property type="match status" value="1"/>
</dbReference>
<dbReference type="STRING" id="34508.A0A4U5MQU4"/>
<name>A0A4U5MQU4_STECR</name>
<feature type="compositionally biased region" description="Basic and acidic residues" evidence="6">
    <location>
        <begin position="117"/>
        <end position="139"/>
    </location>
</feature>
<dbReference type="InterPro" id="IPR052094">
    <property type="entry name" value="Pre-mRNA-splicing_ERAD"/>
</dbReference>
<feature type="compositionally biased region" description="Basic and acidic residues" evidence="6">
    <location>
        <begin position="88"/>
        <end position="109"/>
    </location>
</feature>
<dbReference type="EMBL" id="AZBU02000006">
    <property type="protein sequence ID" value="TKR72017.1"/>
    <property type="molecule type" value="Genomic_DNA"/>
</dbReference>
<dbReference type="PANTHER" id="PTHR44313:SF1">
    <property type="entry name" value="DNAJ HOMOLOG SUBFAMILY C MEMBER 17"/>
    <property type="match status" value="1"/>
</dbReference>
<proteinExistence type="predicted"/>
<evidence type="ECO:0000313" key="9">
    <source>
        <dbReference type="Proteomes" id="UP000298663"/>
    </source>
</evidence>
<dbReference type="Proteomes" id="UP000298663">
    <property type="component" value="Unassembled WGS sequence"/>
</dbReference>
<dbReference type="PRINTS" id="PR00625">
    <property type="entry name" value="JDOMAIN"/>
</dbReference>
<evidence type="ECO:0000256" key="4">
    <source>
        <dbReference type="ARBA" id="ARBA00023186"/>
    </source>
</evidence>
<comment type="subcellular location">
    <subcellularLocation>
        <location evidence="2">Cytoplasm</location>
    </subcellularLocation>
    <subcellularLocation>
        <location evidence="1">Nucleus</location>
    </subcellularLocation>
</comment>
<evidence type="ECO:0000256" key="1">
    <source>
        <dbReference type="ARBA" id="ARBA00004123"/>
    </source>
</evidence>
<dbReference type="InterPro" id="IPR036869">
    <property type="entry name" value="J_dom_sf"/>
</dbReference>
<accession>A0A4U5MQU4</accession>
<dbReference type="OrthoDB" id="10250354at2759"/>
<evidence type="ECO:0000256" key="3">
    <source>
        <dbReference type="ARBA" id="ARBA00022490"/>
    </source>
</evidence>
<dbReference type="Pfam" id="PF00226">
    <property type="entry name" value="DnaJ"/>
    <property type="match status" value="1"/>
</dbReference>
<dbReference type="PROSITE" id="PS50076">
    <property type="entry name" value="DNAJ_2"/>
    <property type="match status" value="1"/>
</dbReference>
<dbReference type="GO" id="GO:0000390">
    <property type="term" value="P:spliceosomal complex disassembly"/>
    <property type="evidence" value="ECO:0007669"/>
    <property type="project" value="TreeGrafter"/>
</dbReference>
<reference evidence="8 9" key="1">
    <citation type="journal article" date="2015" name="Genome Biol.">
        <title>Comparative genomics of Steinernema reveals deeply conserved gene regulatory networks.</title>
        <authorList>
            <person name="Dillman A.R."/>
            <person name="Macchietto M."/>
            <person name="Porter C.F."/>
            <person name="Rogers A."/>
            <person name="Williams B."/>
            <person name="Antoshechkin I."/>
            <person name="Lee M.M."/>
            <person name="Goodwin Z."/>
            <person name="Lu X."/>
            <person name="Lewis E.E."/>
            <person name="Goodrich-Blair H."/>
            <person name="Stock S.P."/>
            <person name="Adams B.J."/>
            <person name="Sternberg P.W."/>
            <person name="Mortazavi A."/>
        </authorList>
    </citation>
    <scope>NUCLEOTIDE SEQUENCE [LARGE SCALE GENOMIC DNA]</scope>
    <source>
        <strain evidence="8 9">ALL</strain>
    </source>
</reference>
<reference evidence="8 9" key="2">
    <citation type="journal article" date="2019" name="G3 (Bethesda)">
        <title>Hybrid Assembly of the Genome of the Entomopathogenic Nematode Steinernema carpocapsae Identifies the X-Chromosome.</title>
        <authorList>
            <person name="Serra L."/>
            <person name="Macchietto M."/>
            <person name="Macias-Munoz A."/>
            <person name="McGill C.J."/>
            <person name="Rodriguez I.M."/>
            <person name="Rodriguez B."/>
            <person name="Murad R."/>
            <person name="Mortazavi A."/>
        </authorList>
    </citation>
    <scope>NUCLEOTIDE SEQUENCE [LARGE SCALE GENOMIC DNA]</scope>
    <source>
        <strain evidence="8 9">ALL</strain>
    </source>
</reference>
<dbReference type="SUPFAM" id="SSF46565">
    <property type="entry name" value="Chaperone J-domain"/>
    <property type="match status" value="1"/>
</dbReference>
<organism evidence="8 9">
    <name type="scientific">Steinernema carpocapsae</name>
    <name type="common">Entomopathogenic nematode</name>
    <dbReference type="NCBI Taxonomy" id="34508"/>
    <lineage>
        <taxon>Eukaryota</taxon>
        <taxon>Metazoa</taxon>
        <taxon>Ecdysozoa</taxon>
        <taxon>Nematoda</taxon>
        <taxon>Chromadorea</taxon>
        <taxon>Rhabditida</taxon>
        <taxon>Tylenchina</taxon>
        <taxon>Panagrolaimomorpha</taxon>
        <taxon>Strongyloidoidea</taxon>
        <taxon>Steinernematidae</taxon>
        <taxon>Steinernema</taxon>
    </lineage>
</organism>
<evidence type="ECO:0000313" key="8">
    <source>
        <dbReference type="EMBL" id="TKR72017.1"/>
    </source>
</evidence>
<dbReference type="CDD" id="cd06257">
    <property type="entry name" value="DnaJ"/>
    <property type="match status" value="1"/>
</dbReference>
<dbReference type="GO" id="GO:0005737">
    <property type="term" value="C:cytoplasm"/>
    <property type="evidence" value="ECO:0007669"/>
    <property type="project" value="UniProtKB-SubCell"/>
</dbReference>
<evidence type="ECO:0000256" key="6">
    <source>
        <dbReference type="SAM" id="MobiDB-lite"/>
    </source>
</evidence>
<dbReference type="GO" id="GO:0005681">
    <property type="term" value="C:spliceosomal complex"/>
    <property type="evidence" value="ECO:0007669"/>
    <property type="project" value="TreeGrafter"/>
</dbReference>
<dbReference type="SMART" id="SM00271">
    <property type="entry name" value="DnaJ"/>
    <property type="match status" value="1"/>
</dbReference>
<evidence type="ECO:0000256" key="5">
    <source>
        <dbReference type="ARBA" id="ARBA00023242"/>
    </source>
</evidence>
<feature type="domain" description="J" evidence="7">
    <location>
        <begin position="11"/>
        <end position="75"/>
    </location>
</feature>
<dbReference type="InterPro" id="IPR018253">
    <property type="entry name" value="DnaJ_domain_CS"/>
</dbReference>
<keyword evidence="3" id="KW-0963">Cytoplasm</keyword>
<sequence>MSKKPSTIDYDPYELLGLEKEADASAVKKGYRKAALKWHPDKNPDPKAAETFRKVQEAFELLADETARAAYDHVVAAKAAKKAFVAERRANDNAKRRKFREDLEKREAAATDEDEEAKAARELAREIARLRKEGSRLLDEENERLRRKMEAEEDENRRRRHAAQAKKPTTSSAPRKAFGTTHEEFDAFEAAILAQMNAPTRKRPAANDVGDVGESRLDSVHVRWR</sequence>
<keyword evidence="4" id="KW-0143">Chaperone</keyword>
<evidence type="ECO:0000259" key="7">
    <source>
        <dbReference type="PROSITE" id="PS50076"/>
    </source>
</evidence>
<dbReference type="PANTHER" id="PTHR44313">
    <property type="entry name" value="DNAJ HOMOLOG SUBFAMILY C MEMBER 17"/>
    <property type="match status" value="1"/>
</dbReference>